<comment type="subcellular location">
    <subcellularLocation>
        <location evidence="5">Nucleus</location>
    </subcellularLocation>
</comment>
<dbReference type="AlphaFoldDB" id="A0AAD9KRN0"/>
<evidence type="ECO:0000259" key="7">
    <source>
        <dbReference type="PROSITE" id="PS50809"/>
    </source>
</evidence>
<dbReference type="InterPro" id="IPR001275">
    <property type="entry name" value="DM_DNA-bd"/>
</dbReference>
<accession>A0AAD9KRN0</accession>
<evidence type="ECO:0000256" key="1">
    <source>
        <dbReference type="ARBA" id="ARBA00022723"/>
    </source>
</evidence>
<feature type="region of interest" description="Disordered" evidence="6">
    <location>
        <begin position="368"/>
        <end position="422"/>
    </location>
</feature>
<organism evidence="8 9">
    <name type="scientific">Ridgeia piscesae</name>
    <name type="common">Tubeworm</name>
    <dbReference type="NCBI Taxonomy" id="27915"/>
    <lineage>
        <taxon>Eukaryota</taxon>
        <taxon>Metazoa</taxon>
        <taxon>Spiralia</taxon>
        <taxon>Lophotrochozoa</taxon>
        <taxon>Annelida</taxon>
        <taxon>Polychaeta</taxon>
        <taxon>Sedentaria</taxon>
        <taxon>Canalipalpata</taxon>
        <taxon>Sabellida</taxon>
        <taxon>Siboglinidae</taxon>
        <taxon>Ridgeia</taxon>
    </lineage>
</organism>
<dbReference type="Proteomes" id="UP001209878">
    <property type="component" value="Unassembled WGS sequence"/>
</dbReference>
<dbReference type="PANTHER" id="PTHR12322">
    <property type="entry name" value="DOUBLESEX AND MAB-3 RELATED TRANSCRIPTION FACTOR DMRT"/>
    <property type="match status" value="1"/>
</dbReference>
<dbReference type="InterPro" id="IPR036407">
    <property type="entry name" value="DM_DNA-bd_sf"/>
</dbReference>
<evidence type="ECO:0000256" key="4">
    <source>
        <dbReference type="ARBA" id="ARBA00023242"/>
    </source>
</evidence>
<reference evidence="8" key="1">
    <citation type="journal article" date="2023" name="Mol. Biol. Evol.">
        <title>Third-Generation Sequencing Reveals the Adaptive Role of the Epigenome in Three Deep-Sea Polychaetes.</title>
        <authorList>
            <person name="Perez M."/>
            <person name="Aroh O."/>
            <person name="Sun Y."/>
            <person name="Lan Y."/>
            <person name="Juniper S.K."/>
            <person name="Young C.R."/>
            <person name="Angers B."/>
            <person name="Qian P.Y."/>
        </authorList>
    </citation>
    <scope>NUCLEOTIDE SEQUENCE</scope>
    <source>
        <strain evidence="8">R07B-5</strain>
    </source>
</reference>
<evidence type="ECO:0000256" key="5">
    <source>
        <dbReference type="PROSITE-ProRule" id="PRU00070"/>
    </source>
</evidence>
<dbReference type="Pfam" id="PF00751">
    <property type="entry name" value="DM"/>
    <property type="match status" value="1"/>
</dbReference>
<feature type="compositionally biased region" description="Low complexity" evidence="6">
    <location>
        <begin position="378"/>
        <end position="404"/>
    </location>
</feature>
<keyword evidence="3 5" id="KW-0238">DNA-binding</keyword>
<gene>
    <name evidence="8" type="ORF">NP493_664g01029</name>
</gene>
<dbReference type="GO" id="GO:0007548">
    <property type="term" value="P:sex differentiation"/>
    <property type="evidence" value="ECO:0007669"/>
    <property type="project" value="TreeGrafter"/>
</dbReference>
<keyword evidence="2 5" id="KW-0862">Zinc</keyword>
<evidence type="ECO:0000256" key="6">
    <source>
        <dbReference type="SAM" id="MobiDB-lite"/>
    </source>
</evidence>
<dbReference type="FunFam" id="4.10.1040.10:FF:000001">
    <property type="entry name" value="doublesex- and mab-3-related transcription factor 1"/>
    <property type="match status" value="1"/>
</dbReference>
<name>A0AAD9KRN0_RIDPI</name>
<feature type="DNA-binding region" description="DM" evidence="5">
    <location>
        <begin position="91"/>
        <end position="138"/>
    </location>
</feature>
<proteinExistence type="predicted"/>
<dbReference type="GO" id="GO:0046872">
    <property type="term" value="F:metal ion binding"/>
    <property type="evidence" value="ECO:0007669"/>
    <property type="project" value="UniProtKB-KW"/>
</dbReference>
<evidence type="ECO:0000256" key="3">
    <source>
        <dbReference type="ARBA" id="ARBA00023125"/>
    </source>
</evidence>
<dbReference type="InterPro" id="IPR026607">
    <property type="entry name" value="DMRT"/>
</dbReference>
<dbReference type="SUPFAM" id="SSF82927">
    <property type="entry name" value="Cysteine-rich DNA binding domain, (DM domain)"/>
    <property type="match status" value="1"/>
</dbReference>
<keyword evidence="1 5" id="KW-0479">Metal-binding</keyword>
<comment type="caution">
    <text evidence="8">The sequence shown here is derived from an EMBL/GenBank/DDBJ whole genome shotgun (WGS) entry which is preliminary data.</text>
</comment>
<dbReference type="PROSITE" id="PS50809">
    <property type="entry name" value="DM_2"/>
    <property type="match status" value="1"/>
</dbReference>
<keyword evidence="9" id="KW-1185">Reference proteome</keyword>
<protein>
    <recommendedName>
        <fullName evidence="7">DM domain-containing protein</fullName>
    </recommendedName>
</protein>
<dbReference type="PROSITE" id="PS40000">
    <property type="entry name" value="DM_1"/>
    <property type="match status" value="1"/>
</dbReference>
<keyword evidence="4 5" id="KW-0539">Nucleus</keyword>
<feature type="domain" description="DM" evidence="7">
    <location>
        <begin position="91"/>
        <end position="138"/>
    </location>
</feature>
<dbReference type="GO" id="GO:0005634">
    <property type="term" value="C:nucleus"/>
    <property type="evidence" value="ECO:0007669"/>
    <property type="project" value="UniProtKB-SubCell"/>
</dbReference>
<dbReference type="Gene3D" id="4.10.1040.10">
    <property type="entry name" value="DM DNA-binding domain"/>
    <property type="match status" value="1"/>
</dbReference>
<dbReference type="EMBL" id="JAODUO010000664">
    <property type="protein sequence ID" value="KAK2176388.1"/>
    <property type="molecule type" value="Genomic_DNA"/>
</dbReference>
<dbReference type="PANTHER" id="PTHR12322:SF53">
    <property type="entry name" value="DOUBLESEX-MAB RELATED 11E"/>
    <property type="match status" value="1"/>
</dbReference>
<dbReference type="GO" id="GO:0000981">
    <property type="term" value="F:DNA-binding transcription factor activity, RNA polymerase II-specific"/>
    <property type="evidence" value="ECO:0007669"/>
    <property type="project" value="TreeGrafter"/>
</dbReference>
<dbReference type="GO" id="GO:0000978">
    <property type="term" value="F:RNA polymerase II cis-regulatory region sequence-specific DNA binding"/>
    <property type="evidence" value="ECO:0007669"/>
    <property type="project" value="TreeGrafter"/>
</dbReference>
<evidence type="ECO:0000256" key="2">
    <source>
        <dbReference type="ARBA" id="ARBA00022833"/>
    </source>
</evidence>
<dbReference type="SMART" id="SM00301">
    <property type="entry name" value="DM"/>
    <property type="match status" value="1"/>
</dbReference>
<sequence>MYTPTMVSDSDEEIDVEGDIDYNDVTVTEDDHDLPDVAEASVPAIMSPTDTVDGSRRIAPDVPCTDGPVAADPCGGKAEGRPRRLLRTPKCARCRNHGVVSCLKGHKKYCRWRDCQCANCLLVVERQRVMAAQVALRRHQATDASDSVKVKKAASLLQQRKLLQRNLRSLQQHTLSKEILATYRARLHSLPGPEALGAMMPYVSERMRKRRCFADKELEAAMLERERHLESNKRGPTPALEAIPSVYQMAPREFLRSVFPVVNVNVLELVYQGCGGSLERAVEQIRTQQHAKLIGHPQPLTPPQKQPLSAFTTVVRPTCFAVPPPSLYGHQFLPPVYGVNPPNTFTSTADLLAQRSAFRTQDTETAAIARLPRANGRTSVASSTASPPVSQSPPGLDSSGGSSPAHSDVSERVRPLTASKNKTNSLITFSVESIIGK</sequence>
<evidence type="ECO:0000313" key="9">
    <source>
        <dbReference type="Proteomes" id="UP001209878"/>
    </source>
</evidence>
<evidence type="ECO:0000313" key="8">
    <source>
        <dbReference type="EMBL" id="KAK2176388.1"/>
    </source>
</evidence>